<evidence type="ECO:0000313" key="4">
    <source>
        <dbReference type="EMBL" id="PVD24138.1"/>
    </source>
</evidence>
<keyword evidence="2" id="KW-0472">Membrane</keyword>
<keyword evidence="5" id="KW-1185">Reference proteome</keyword>
<accession>A0A2T7NSK7</accession>
<proteinExistence type="predicted"/>
<keyword evidence="3" id="KW-0732">Signal</keyword>
<reference evidence="4 5" key="1">
    <citation type="submission" date="2018-04" db="EMBL/GenBank/DDBJ databases">
        <title>The genome of golden apple snail Pomacea canaliculata provides insight into stress tolerance and invasive adaptation.</title>
        <authorList>
            <person name="Liu C."/>
            <person name="Liu B."/>
            <person name="Ren Y."/>
            <person name="Zhang Y."/>
            <person name="Wang H."/>
            <person name="Li S."/>
            <person name="Jiang F."/>
            <person name="Yin L."/>
            <person name="Zhang G."/>
            <person name="Qian W."/>
            <person name="Fan W."/>
        </authorList>
    </citation>
    <scope>NUCLEOTIDE SEQUENCE [LARGE SCALE GENOMIC DNA]</scope>
    <source>
        <strain evidence="4">SZHN2017</strain>
        <tissue evidence="4">Muscle</tissue>
    </source>
</reference>
<feature type="signal peptide" evidence="3">
    <location>
        <begin position="1"/>
        <end position="21"/>
    </location>
</feature>
<comment type="caution">
    <text evidence="4">The sequence shown here is derived from an EMBL/GenBank/DDBJ whole genome shotgun (WGS) entry which is preliminary data.</text>
</comment>
<dbReference type="AlphaFoldDB" id="A0A2T7NSK7"/>
<evidence type="ECO:0000313" key="5">
    <source>
        <dbReference type="Proteomes" id="UP000245119"/>
    </source>
</evidence>
<keyword evidence="2" id="KW-0812">Transmembrane</keyword>
<keyword evidence="2" id="KW-1133">Transmembrane helix</keyword>
<feature type="transmembrane region" description="Helical" evidence="2">
    <location>
        <begin position="62"/>
        <end position="87"/>
    </location>
</feature>
<sequence length="171" mass="18067">MASGRLVAAIVWTVSVGLVAGGSYCTFTKYSDYYPYNSYQYHTYCAYDCCSTDCCSVDSISVWIIVVSVISSVVVISLIITCICCCIRRQATQGHVIQYTTTASTGQVSVVSSVSGLNMASTQFHGASGGANGLPYVLQPVGPPSYYSLQPPVGNRQESAASPPCPPARTS</sequence>
<feature type="region of interest" description="Disordered" evidence="1">
    <location>
        <begin position="150"/>
        <end position="171"/>
    </location>
</feature>
<dbReference type="Proteomes" id="UP000245119">
    <property type="component" value="Linkage Group LG9"/>
</dbReference>
<evidence type="ECO:0008006" key="6">
    <source>
        <dbReference type="Google" id="ProtNLM"/>
    </source>
</evidence>
<gene>
    <name evidence="4" type="ORF">C0Q70_14608</name>
</gene>
<evidence type="ECO:0000256" key="1">
    <source>
        <dbReference type="SAM" id="MobiDB-lite"/>
    </source>
</evidence>
<dbReference type="EMBL" id="PZQS01000009">
    <property type="protein sequence ID" value="PVD24138.1"/>
    <property type="molecule type" value="Genomic_DNA"/>
</dbReference>
<name>A0A2T7NSK7_POMCA</name>
<feature type="chain" id="PRO_5015526029" description="Vesicular, overexpressed in cancer, prosurvival protein 1" evidence="3">
    <location>
        <begin position="22"/>
        <end position="171"/>
    </location>
</feature>
<evidence type="ECO:0000256" key="3">
    <source>
        <dbReference type="SAM" id="SignalP"/>
    </source>
</evidence>
<organism evidence="4 5">
    <name type="scientific">Pomacea canaliculata</name>
    <name type="common">Golden apple snail</name>
    <dbReference type="NCBI Taxonomy" id="400727"/>
    <lineage>
        <taxon>Eukaryota</taxon>
        <taxon>Metazoa</taxon>
        <taxon>Spiralia</taxon>
        <taxon>Lophotrochozoa</taxon>
        <taxon>Mollusca</taxon>
        <taxon>Gastropoda</taxon>
        <taxon>Caenogastropoda</taxon>
        <taxon>Architaenioglossa</taxon>
        <taxon>Ampullarioidea</taxon>
        <taxon>Ampullariidae</taxon>
        <taxon>Pomacea</taxon>
    </lineage>
</organism>
<evidence type="ECO:0000256" key="2">
    <source>
        <dbReference type="SAM" id="Phobius"/>
    </source>
</evidence>
<protein>
    <recommendedName>
        <fullName evidence="6">Vesicular, overexpressed in cancer, prosurvival protein 1</fullName>
    </recommendedName>
</protein>